<accession>A0AAD6XH34</accession>
<keyword evidence="2" id="KW-1185">Reference proteome</keyword>
<sequence>MDGKRNRRVDQLIHTLVNVALPKYIADHRAQQFGFYGPDLALQKRNEINQRGATITREMIEETDPGRIFTVKSQTTPGRTYTVDLEAYICHSCPSFP</sequence>
<dbReference type="EMBL" id="JARJCN010000110">
    <property type="protein sequence ID" value="KAJ7074856.1"/>
    <property type="molecule type" value="Genomic_DNA"/>
</dbReference>
<dbReference type="AlphaFoldDB" id="A0AAD6XH34"/>
<organism evidence="1 2">
    <name type="scientific">Mycena belliarum</name>
    <dbReference type="NCBI Taxonomy" id="1033014"/>
    <lineage>
        <taxon>Eukaryota</taxon>
        <taxon>Fungi</taxon>
        <taxon>Dikarya</taxon>
        <taxon>Basidiomycota</taxon>
        <taxon>Agaricomycotina</taxon>
        <taxon>Agaricomycetes</taxon>
        <taxon>Agaricomycetidae</taxon>
        <taxon>Agaricales</taxon>
        <taxon>Marasmiineae</taxon>
        <taxon>Mycenaceae</taxon>
        <taxon>Mycena</taxon>
    </lineage>
</organism>
<reference evidence="1" key="1">
    <citation type="submission" date="2023-03" db="EMBL/GenBank/DDBJ databases">
        <title>Massive genome expansion in bonnet fungi (Mycena s.s.) driven by repeated elements and novel gene families across ecological guilds.</title>
        <authorList>
            <consortium name="Lawrence Berkeley National Laboratory"/>
            <person name="Harder C.B."/>
            <person name="Miyauchi S."/>
            <person name="Viragh M."/>
            <person name="Kuo A."/>
            <person name="Thoen E."/>
            <person name="Andreopoulos B."/>
            <person name="Lu D."/>
            <person name="Skrede I."/>
            <person name="Drula E."/>
            <person name="Henrissat B."/>
            <person name="Morin E."/>
            <person name="Kohler A."/>
            <person name="Barry K."/>
            <person name="LaButti K."/>
            <person name="Morin E."/>
            <person name="Salamov A."/>
            <person name="Lipzen A."/>
            <person name="Mereny Z."/>
            <person name="Hegedus B."/>
            <person name="Baldrian P."/>
            <person name="Stursova M."/>
            <person name="Weitz H."/>
            <person name="Taylor A."/>
            <person name="Grigoriev I.V."/>
            <person name="Nagy L.G."/>
            <person name="Martin F."/>
            <person name="Kauserud H."/>
        </authorList>
    </citation>
    <scope>NUCLEOTIDE SEQUENCE</scope>
    <source>
        <strain evidence="1">CBHHK173m</strain>
    </source>
</reference>
<evidence type="ECO:0000313" key="2">
    <source>
        <dbReference type="Proteomes" id="UP001222325"/>
    </source>
</evidence>
<protein>
    <submittedName>
        <fullName evidence="1">Uncharacterized protein</fullName>
    </submittedName>
</protein>
<evidence type="ECO:0000313" key="1">
    <source>
        <dbReference type="EMBL" id="KAJ7074856.1"/>
    </source>
</evidence>
<proteinExistence type="predicted"/>
<gene>
    <name evidence="1" type="ORF">B0H15DRAFT_792683</name>
</gene>
<feature type="non-terminal residue" evidence="1">
    <location>
        <position position="97"/>
    </location>
</feature>
<name>A0AAD6XH34_9AGAR</name>
<dbReference type="Proteomes" id="UP001222325">
    <property type="component" value="Unassembled WGS sequence"/>
</dbReference>
<comment type="caution">
    <text evidence="1">The sequence shown here is derived from an EMBL/GenBank/DDBJ whole genome shotgun (WGS) entry which is preliminary data.</text>
</comment>